<organism evidence="1 2">
    <name type="scientific">Lindgomyces ingoldianus</name>
    <dbReference type="NCBI Taxonomy" id="673940"/>
    <lineage>
        <taxon>Eukaryota</taxon>
        <taxon>Fungi</taxon>
        <taxon>Dikarya</taxon>
        <taxon>Ascomycota</taxon>
        <taxon>Pezizomycotina</taxon>
        <taxon>Dothideomycetes</taxon>
        <taxon>Pleosporomycetidae</taxon>
        <taxon>Pleosporales</taxon>
        <taxon>Lindgomycetaceae</taxon>
        <taxon>Lindgomyces</taxon>
    </lineage>
</organism>
<dbReference type="Proteomes" id="UP000799755">
    <property type="component" value="Unassembled WGS sequence"/>
</dbReference>
<name>A0ACB6QAV6_9PLEO</name>
<comment type="caution">
    <text evidence="1">The sequence shown here is derived from an EMBL/GenBank/DDBJ whole genome shotgun (WGS) entry which is preliminary data.</text>
</comment>
<accession>A0ACB6QAV6</accession>
<evidence type="ECO:0000313" key="2">
    <source>
        <dbReference type="Proteomes" id="UP000799755"/>
    </source>
</evidence>
<reference evidence="1" key="1">
    <citation type="journal article" date="2020" name="Stud. Mycol.">
        <title>101 Dothideomycetes genomes: a test case for predicting lifestyles and emergence of pathogens.</title>
        <authorList>
            <person name="Haridas S."/>
            <person name="Albert R."/>
            <person name="Binder M."/>
            <person name="Bloem J."/>
            <person name="Labutti K."/>
            <person name="Salamov A."/>
            <person name="Andreopoulos B."/>
            <person name="Baker S."/>
            <person name="Barry K."/>
            <person name="Bills G."/>
            <person name="Bluhm B."/>
            <person name="Cannon C."/>
            <person name="Castanera R."/>
            <person name="Culley D."/>
            <person name="Daum C."/>
            <person name="Ezra D."/>
            <person name="Gonzalez J."/>
            <person name="Henrissat B."/>
            <person name="Kuo A."/>
            <person name="Liang C."/>
            <person name="Lipzen A."/>
            <person name="Lutzoni F."/>
            <person name="Magnuson J."/>
            <person name="Mondo S."/>
            <person name="Nolan M."/>
            <person name="Ohm R."/>
            <person name="Pangilinan J."/>
            <person name="Park H.-J."/>
            <person name="Ramirez L."/>
            <person name="Alfaro M."/>
            <person name="Sun H."/>
            <person name="Tritt A."/>
            <person name="Yoshinaga Y."/>
            <person name="Zwiers L.-H."/>
            <person name="Turgeon B."/>
            <person name="Goodwin S."/>
            <person name="Spatafora J."/>
            <person name="Crous P."/>
            <person name="Grigoriev I."/>
        </authorList>
    </citation>
    <scope>NUCLEOTIDE SEQUENCE</scope>
    <source>
        <strain evidence="1">ATCC 200398</strain>
    </source>
</reference>
<sequence length="58" mass="6576">MLQLAIPTLWPESRRAAASQPVANLMPQPLAKPRLPMHHMSRIYHSRDMAEVCILKAT</sequence>
<dbReference type="EMBL" id="MU003552">
    <property type="protein sequence ID" value="KAF2463280.1"/>
    <property type="molecule type" value="Genomic_DNA"/>
</dbReference>
<gene>
    <name evidence="1" type="ORF">BDR25DRAFT_307873</name>
</gene>
<keyword evidence="2" id="KW-1185">Reference proteome</keyword>
<evidence type="ECO:0000313" key="1">
    <source>
        <dbReference type="EMBL" id="KAF2463280.1"/>
    </source>
</evidence>
<proteinExistence type="predicted"/>
<protein>
    <submittedName>
        <fullName evidence="1">Uncharacterized protein</fullName>
    </submittedName>
</protein>